<evidence type="ECO:0000313" key="1">
    <source>
        <dbReference type="EMBL" id="KFD57684.1"/>
    </source>
</evidence>
<name>A0A085MKD8_9BILA</name>
<gene>
    <name evidence="1" type="ORF">M513_01354</name>
</gene>
<dbReference type="Proteomes" id="UP000030764">
    <property type="component" value="Unassembled WGS sequence"/>
</dbReference>
<evidence type="ECO:0000313" key="2">
    <source>
        <dbReference type="Proteomes" id="UP000030764"/>
    </source>
</evidence>
<organism evidence="1 2">
    <name type="scientific">Trichuris suis</name>
    <name type="common">pig whipworm</name>
    <dbReference type="NCBI Taxonomy" id="68888"/>
    <lineage>
        <taxon>Eukaryota</taxon>
        <taxon>Metazoa</taxon>
        <taxon>Ecdysozoa</taxon>
        <taxon>Nematoda</taxon>
        <taxon>Enoplea</taxon>
        <taxon>Dorylaimia</taxon>
        <taxon>Trichinellida</taxon>
        <taxon>Trichuridae</taxon>
        <taxon>Trichuris</taxon>
    </lineage>
</organism>
<accession>A0A085MKD8</accession>
<reference evidence="1 2" key="1">
    <citation type="journal article" date="2014" name="Nat. Genet.">
        <title>Genome and transcriptome of the porcine whipworm Trichuris suis.</title>
        <authorList>
            <person name="Jex A.R."/>
            <person name="Nejsum P."/>
            <person name="Schwarz E.M."/>
            <person name="Hu L."/>
            <person name="Young N.D."/>
            <person name="Hall R.S."/>
            <person name="Korhonen P.K."/>
            <person name="Liao S."/>
            <person name="Thamsborg S."/>
            <person name="Xia J."/>
            <person name="Xu P."/>
            <person name="Wang S."/>
            <person name="Scheerlinck J.P."/>
            <person name="Hofmann A."/>
            <person name="Sternberg P.W."/>
            <person name="Wang J."/>
            <person name="Gasser R.B."/>
        </authorList>
    </citation>
    <scope>NUCLEOTIDE SEQUENCE [LARGE SCALE GENOMIC DNA]</scope>
    <source>
        <strain evidence="1">DCEP-RM93M</strain>
    </source>
</reference>
<sequence length="77" mass="9054">MQRNDQKERYAFMFTPMIVLQLGHQTRPSIIRVAAARKAEEQSRVVCPDNKLAANELQSHERVFESSLPPFRREERN</sequence>
<keyword evidence="2" id="KW-1185">Reference proteome</keyword>
<protein>
    <submittedName>
        <fullName evidence="1">Uncharacterized protein</fullName>
    </submittedName>
</protein>
<dbReference type="AlphaFoldDB" id="A0A085MKD8"/>
<dbReference type="EMBL" id="KL363187">
    <property type="protein sequence ID" value="KFD57684.1"/>
    <property type="molecule type" value="Genomic_DNA"/>
</dbReference>
<proteinExistence type="predicted"/>